<proteinExistence type="inferred from homology"/>
<feature type="compositionally biased region" description="Polar residues" evidence="2">
    <location>
        <begin position="189"/>
        <end position="204"/>
    </location>
</feature>
<sequence length="204" mass="22025">MLYELATLSCPLLAVGQVSAGVEAWLDDPDAKGELVGCWRSEIGTLGRLIVLRGFAAPEDMTAERRRALLSANPFNAGPVITALEMDSYAPFPFLPPIRTGDRGGVYEVRTYRLKPGGLPPTLAAWEAAIGPARAYTQHLVLNMYALDGAPRITHIWGFRSLEERAALRSRAYEAGIWPPKGGPDQIAEATSTIALPQGRSPLS</sequence>
<evidence type="ECO:0000313" key="4">
    <source>
        <dbReference type="EMBL" id="MET3868445.1"/>
    </source>
</evidence>
<dbReference type="InterPro" id="IPR012577">
    <property type="entry name" value="NIPSNAP"/>
</dbReference>
<comment type="caution">
    <text evidence="4">The sequence shown here is derived from an EMBL/GenBank/DDBJ whole genome shotgun (WGS) entry which is preliminary data.</text>
</comment>
<dbReference type="InterPro" id="IPR011008">
    <property type="entry name" value="Dimeric_a/b-barrel"/>
</dbReference>
<dbReference type="PANTHER" id="PTHR21017">
    <property type="entry name" value="NIPSNAP-RELATED"/>
    <property type="match status" value="1"/>
</dbReference>
<comment type="similarity">
    <text evidence="1">Belongs to the NipSnap family.</text>
</comment>
<evidence type="ECO:0000256" key="1">
    <source>
        <dbReference type="ARBA" id="ARBA00005291"/>
    </source>
</evidence>
<evidence type="ECO:0000256" key="2">
    <source>
        <dbReference type="SAM" id="MobiDB-lite"/>
    </source>
</evidence>
<dbReference type="RefSeq" id="WP_058607476.1">
    <property type="nucleotide sequence ID" value="NZ_JAZBNP010000001.1"/>
</dbReference>
<gene>
    <name evidence="4" type="ORF">ABIC20_005754</name>
</gene>
<dbReference type="Pfam" id="PF07978">
    <property type="entry name" value="NIPSNAP"/>
    <property type="match status" value="1"/>
</dbReference>
<organism evidence="4 5">
    <name type="scientific">Methylobacterium radiotolerans</name>
    <dbReference type="NCBI Taxonomy" id="31998"/>
    <lineage>
        <taxon>Bacteria</taxon>
        <taxon>Pseudomonadati</taxon>
        <taxon>Pseudomonadota</taxon>
        <taxon>Alphaproteobacteria</taxon>
        <taxon>Hyphomicrobiales</taxon>
        <taxon>Methylobacteriaceae</taxon>
        <taxon>Methylobacterium</taxon>
    </lineage>
</organism>
<protein>
    <recommendedName>
        <fullName evidence="3">NIPSNAP domain-containing protein</fullName>
    </recommendedName>
</protein>
<evidence type="ECO:0000259" key="3">
    <source>
        <dbReference type="Pfam" id="PF07978"/>
    </source>
</evidence>
<dbReference type="PANTHER" id="PTHR21017:SF17">
    <property type="entry name" value="PROTEIN NIPSNAP"/>
    <property type="match status" value="1"/>
</dbReference>
<dbReference type="EMBL" id="JBEPNW010000002">
    <property type="protein sequence ID" value="MET3868445.1"/>
    <property type="molecule type" value="Genomic_DNA"/>
</dbReference>
<accession>A0ABV2NPL3</accession>
<dbReference type="Gene3D" id="3.30.70.100">
    <property type="match status" value="2"/>
</dbReference>
<feature type="region of interest" description="Disordered" evidence="2">
    <location>
        <begin position="184"/>
        <end position="204"/>
    </location>
</feature>
<dbReference type="Proteomes" id="UP001549119">
    <property type="component" value="Unassembled WGS sequence"/>
</dbReference>
<dbReference type="SUPFAM" id="SSF54909">
    <property type="entry name" value="Dimeric alpha+beta barrel"/>
    <property type="match status" value="2"/>
</dbReference>
<dbReference type="InterPro" id="IPR051557">
    <property type="entry name" value="NipSnap_domain"/>
</dbReference>
<feature type="domain" description="NIPSNAP" evidence="3">
    <location>
        <begin position="107"/>
        <end position="201"/>
    </location>
</feature>
<evidence type="ECO:0000313" key="5">
    <source>
        <dbReference type="Proteomes" id="UP001549119"/>
    </source>
</evidence>
<reference evidence="4 5" key="1">
    <citation type="submission" date="2024-06" db="EMBL/GenBank/DDBJ databases">
        <title>Genomics of switchgrass bacterial isolates.</title>
        <authorList>
            <person name="Shade A."/>
        </authorList>
    </citation>
    <scope>NUCLEOTIDE SEQUENCE [LARGE SCALE GENOMIC DNA]</scope>
    <source>
        <strain evidence="4 5">PvP084</strain>
    </source>
</reference>
<keyword evidence="5" id="KW-1185">Reference proteome</keyword>
<name>A0ABV2NPL3_9HYPH</name>